<gene>
    <name evidence="1" type="ORF">CALCODRAFT_450498</name>
</gene>
<dbReference type="OrthoDB" id="1696280at2759"/>
<dbReference type="InterPro" id="IPR001753">
    <property type="entry name" value="Enoyl-CoA_hydra/iso"/>
</dbReference>
<dbReference type="PANTHER" id="PTHR11941">
    <property type="entry name" value="ENOYL-COA HYDRATASE-RELATED"/>
    <property type="match status" value="1"/>
</dbReference>
<sequence>MSFPLSLPAGQPLLTVTHPSESVWQLELHNGADSRLTRHLLQEAFLPALDAVESDWKRSLKAGGKGDAALVIVGNTKQDKFFSNGLDYENAIKQADFFPKVFNPWLARLLTFPMPTICAINGHAFAAGFLLSLMCDYRVLTAGRAWCCFNEVHFGAPLPPPFAQLIRVKLVDPQLVRKCALEGHRFVPQELLEAGVVERLVEGKSSEVLAAALELAESKASLAKTGVWGTIKEEIYREVLVAIAENRTVSRSAKL</sequence>
<organism evidence="1 2">
    <name type="scientific">Calocera cornea HHB12733</name>
    <dbReference type="NCBI Taxonomy" id="1353952"/>
    <lineage>
        <taxon>Eukaryota</taxon>
        <taxon>Fungi</taxon>
        <taxon>Dikarya</taxon>
        <taxon>Basidiomycota</taxon>
        <taxon>Agaricomycotina</taxon>
        <taxon>Dacrymycetes</taxon>
        <taxon>Dacrymycetales</taxon>
        <taxon>Dacrymycetaceae</taxon>
        <taxon>Calocera</taxon>
    </lineage>
</organism>
<name>A0A165HDY8_9BASI</name>
<proteinExistence type="predicted"/>
<dbReference type="CDD" id="cd06558">
    <property type="entry name" value="crotonase-like"/>
    <property type="match status" value="1"/>
</dbReference>
<dbReference type="GO" id="GO:0005777">
    <property type="term" value="C:peroxisome"/>
    <property type="evidence" value="ECO:0007669"/>
    <property type="project" value="TreeGrafter"/>
</dbReference>
<dbReference type="Gene3D" id="3.90.226.10">
    <property type="entry name" value="2-enoyl-CoA Hydratase, Chain A, domain 1"/>
    <property type="match status" value="1"/>
</dbReference>
<evidence type="ECO:0000313" key="1">
    <source>
        <dbReference type="EMBL" id="KZT59173.1"/>
    </source>
</evidence>
<evidence type="ECO:0000313" key="2">
    <source>
        <dbReference type="Proteomes" id="UP000076842"/>
    </source>
</evidence>
<dbReference type="Proteomes" id="UP000076842">
    <property type="component" value="Unassembled WGS sequence"/>
</dbReference>
<dbReference type="EMBL" id="KV423943">
    <property type="protein sequence ID" value="KZT59173.1"/>
    <property type="molecule type" value="Genomic_DNA"/>
</dbReference>
<dbReference type="PANTHER" id="PTHR11941:SF75">
    <property type="entry name" value="ENOYL-COA HYDRATASE_ISOMERASE FAMILY PROTEIN"/>
    <property type="match status" value="1"/>
</dbReference>
<dbReference type="InterPro" id="IPR029045">
    <property type="entry name" value="ClpP/crotonase-like_dom_sf"/>
</dbReference>
<dbReference type="InParanoid" id="A0A165HDY8"/>
<keyword evidence="2" id="KW-1185">Reference proteome</keyword>
<dbReference type="GO" id="GO:0004165">
    <property type="term" value="F:delta(3)-delta(2)-enoyl-CoA isomerase activity"/>
    <property type="evidence" value="ECO:0007669"/>
    <property type="project" value="TreeGrafter"/>
</dbReference>
<protein>
    <submittedName>
        <fullName evidence="1">ClpP/crotonase</fullName>
    </submittedName>
</protein>
<dbReference type="AlphaFoldDB" id="A0A165HDY8"/>
<dbReference type="STRING" id="1353952.A0A165HDY8"/>
<reference evidence="1 2" key="1">
    <citation type="journal article" date="2016" name="Mol. Biol. Evol.">
        <title>Comparative Genomics of Early-Diverging Mushroom-Forming Fungi Provides Insights into the Origins of Lignocellulose Decay Capabilities.</title>
        <authorList>
            <person name="Nagy L.G."/>
            <person name="Riley R."/>
            <person name="Tritt A."/>
            <person name="Adam C."/>
            <person name="Daum C."/>
            <person name="Floudas D."/>
            <person name="Sun H."/>
            <person name="Yadav J.S."/>
            <person name="Pangilinan J."/>
            <person name="Larsson K.H."/>
            <person name="Matsuura K."/>
            <person name="Barry K."/>
            <person name="Labutti K."/>
            <person name="Kuo R."/>
            <person name="Ohm R.A."/>
            <person name="Bhattacharya S.S."/>
            <person name="Shirouzu T."/>
            <person name="Yoshinaga Y."/>
            <person name="Martin F.M."/>
            <person name="Grigoriev I.V."/>
            <person name="Hibbett D.S."/>
        </authorList>
    </citation>
    <scope>NUCLEOTIDE SEQUENCE [LARGE SCALE GENOMIC DNA]</scope>
    <source>
        <strain evidence="1 2">HHB12733</strain>
    </source>
</reference>
<dbReference type="Pfam" id="PF00378">
    <property type="entry name" value="ECH_1"/>
    <property type="match status" value="1"/>
</dbReference>
<dbReference type="SUPFAM" id="SSF52096">
    <property type="entry name" value="ClpP/crotonase"/>
    <property type="match status" value="1"/>
</dbReference>
<dbReference type="GO" id="GO:0006635">
    <property type="term" value="P:fatty acid beta-oxidation"/>
    <property type="evidence" value="ECO:0007669"/>
    <property type="project" value="TreeGrafter"/>
</dbReference>
<accession>A0A165HDY8</accession>